<comment type="caution">
    <text evidence="2">The sequence shown here is derived from an EMBL/GenBank/DDBJ whole genome shotgun (WGS) entry which is preliminary data.</text>
</comment>
<protein>
    <submittedName>
        <fullName evidence="2">Uncharacterized protein</fullName>
    </submittedName>
</protein>
<accession>A0A2W4WCC0</accession>
<feature type="compositionally biased region" description="Low complexity" evidence="1">
    <location>
        <begin position="48"/>
        <end position="68"/>
    </location>
</feature>
<feature type="region of interest" description="Disordered" evidence="1">
    <location>
        <begin position="36"/>
        <end position="72"/>
    </location>
</feature>
<evidence type="ECO:0000256" key="1">
    <source>
        <dbReference type="SAM" id="MobiDB-lite"/>
    </source>
</evidence>
<proteinExistence type="predicted"/>
<organism evidence="2 3">
    <name type="scientific">Pseudanabaena frigida</name>
    <dbReference type="NCBI Taxonomy" id="945775"/>
    <lineage>
        <taxon>Bacteria</taxon>
        <taxon>Bacillati</taxon>
        <taxon>Cyanobacteriota</taxon>
        <taxon>Cyanophyceae</taxon>
        <taxon>Pseudanabaenales</taxon>
        <taxon>Pseudanabaenaceae</taxon>
        <taxon>Pseudanabaena</taxon>
    </lineage>
</organism>
<reference evidence="2 3" key="2">
    <citation type="submission" date="2018-06" db="EMBL/GenBank/DDBJ databases">
        <title>Metagenomic assembly of (sub)arctic Cyanobacteria and their associated microbiome from non-axenic cultures.</title>
        <authorList>
            <person name="Baurain D."/>
        </authorList>
    </citation>
    <scope>NUCLEOTIDE SEQUENCE [LARGE SCALE GENOMIC DNA]</scope>
    <source>
        <strain evidence="2">ULC066bin1</strain>
    </source>
</reference>
<gene>
    <name evidence="2" type="ORF">DCF19_06810</name>
</gene>
<sequence length="379" mass="39680">MQKGSSMMNKLLLVYAGAFLGFSIIGQINDVSAQTKDNRSKVTSSPVKGKVTSSATAKTTAKTGVAKAPTPQNKLPYTAKDLKEPNILATPLAFKRSSSLAISTKPDANLVEIAQASTDIAQTGNTTSNSPDILRQQLLIRPIKPPAQNVFRQIYTPSLNAGTPVAFGLQTGDAFISVLGATAGRLRDTVDGSISVGTGLGDASQYLAVEGVFNINSIRNFGSNGSFDLKVHRLIYQDSTTQATVAVGWTNFANYGSNAGGTPSSVYGAATISQLTDPKNSDSPKPLVATIGVGGGTYRKSASNDGVGVFANVGYQFDPQWGVSTAWSGQGLNFGLGFLPDVTFPLNLTLTYSDVTNNSSAGTQVIFGISYGFNYSGRR</sequence>
<dbReference type="AlphaFoldDB" id="A0A2W4WCC0"/>
<evidence type="ECO:0000313" key="2">
    <source>
        <dbReference type="EMBL" id="PZO42733.1"/>
    </source>
</evidence>
<dbReference type="Proteomes" id="UP000249467">
    <property type="component" value="Unassembled WGS sequence"/>
</dbReference>
<name>A0A2W4WCC0_9CYAN</name>
<evidence type="ECO:0000313" key="3">
    <source>
        <dbReference type="Proteomes" id="UP000249467"/>
    </source>
</evidence>
<reference evidence="2 3" key="1">
    <citation type="submission" date="2018-04" db="EMBL/GenBank/DDBJ databases">
        <authorList>
            <person name="Go L.Y."/>
            <person name="Mitchell J.A."/>
        </authorList>
    </citation>
    <scope>NUCLEOTIDE SEQUENCE [LARGE SCALE GENOMIC DNA]</scope>
    <source>
        <strain evidence="2">ULC066bin1</strain>
    </source>
</reference>
<dbReference type="EMBL" id="QBML01000006">
    <property type="protein sequence ID" value="PZO42733.1"/>
    <property type="molecule type" value="Genomic_DNA"/>
</dbReference>
<feature type="compositionally biased region" description="Polar residues" evidence="1">
    <location>
        <begin position="36"/>
        <end position="46"/>
    </location>
</feature>